<dbReference type="Pfam" id="PF00126">
    <property type="entry name" value="HTH_1"/>
    <property type="match status" value="1"/>
</dbReference>
<dbReference type="InterPro" id="IPR036390">
    <property type="entry name" value="WH_DNA-bd_sf"/>
</dbReference>
<reference evidence="7" key="2">
    <citation type="submission" date="2023-02" db="EMBL/GenBank/DDBJ databases">
        <authorList>
            <person name="Sun Q."/>
            <person name="Mori K."/>
        </authorList>
    </citation>
    <scope>NUCLEOTIDE SEQUENCE</scope>
    <source>
        <strain evidence="7">NBRC 112290</strain>
    </source>
</reference>
<dbReference type="InterPro" id="IPR000847">
    <property type="entry name" value="LysR_HTH_N"/>
</dbReference>
<feature type="compositionally biased region" description="Polar residues" evidence="5">
    <location>
        <begin position="118"/>
        <end position="136"/>
    </location>
</feature>
<evidence type="ECO:0000256" key="1">
    <source>
        <dbReference type="ARBA" id="ARBA00009437"/>
    </source>
</evidence>
<proteinExistence type="inferred from homology"/>
<dbReference type="AlphaFoldDB" id="A0AA38CTK9"/>
<dbReference type="EMBL" id="BSUM01000001">
    <property type="protein sequence ID" value="GMA32876.1"/>
    <property type="molecule type" value="Genomic_DNA"/>
</dbReference>
<dbReference type="SUPFAM" id="SSF46785">
    <property type="entry name" value="Winged helix' DNA-binding domain"/>
    <property type="match status" value="1"/>
</dbReference>
<dbReference type="PRINTS" id="PR00039">
    <property type="entry name" value="HTHLYSR"/>
</dbReference>
<evidence type="ECO:0000256" key="4">
    <source>
        <dbReference type="ARBA" id="ARBA00023163"/>
    </source>
</evidence>
<comment type="similarity">
    <text evidence="1">Belongs to the LysR transcriptional regulatory family.</text>
</comment>
<dbReference type="Gene3D" id="1.10.10.10">
    <property type="entry name" value="Winged helix-like DNA-binding domain superfamily/Winged helix DNA-binding domain"/>
    <property type="match status" value="1"/>
</dbReference>
<accession>A0AA38CTK9</accession>
<dbReference type="GO" id="GO:0003677">
    <property type="term" value="F:DNA binding"/>
    <property type="evidence" value="ECO:0007669"/>
    <property type="project" value="UniProtKB-KW"/>
</dbReference>
<name>A0AA38CTK9_9MICO</name>
<reference evidence="7" key="1">
    <citation type="journal article" date="2014" name="Int. J. Syst. Evol. Microbiol.">
        <title>Complete genome sequence of Corynebacterium casei LMG S-19264T (=DSM 44701T), isolated from a smear-ripened cheese.</title>
        <authorList>
            <consortium name="US DOE Joint Genome Institute (JGI-PGF)"/>
            <person name="Walter F."/>
            <person name="Albersmeier A."/>
            <person name="Kalinowski J."/>
            <person name="Ruckert C."/>
        </authorList>
    </citation>
    <scope>NUCLEOTIDE SEQUENCE</scope>
    <source>
        <strain evidence="7">NBRC 112290</strain>
    </source>
</reference>
<organism evidence="7 8">
    <name type="scientific">Litorihabitans aurantiacus</name>
    <dbReference type="NCBI Taxonomy" id="1930061"/>
    <lineage>
        <taxon>Bacteria</taxon>
        <taxon>Bacillati</taxon>
        <taxon>Actinomycetota</taxon>
        <taxon>Actinomycetes</taxon>
        <taxon>Micrococcales</taxon>
        <taxon>Beutenbergiaceae</taxon>
        <taxon>Litorihabitans</taxon>
    </lineage>
</organism>
<evidence type="ECO:0000256" key="3">
    <source>
        <dbReference type="ARBA" id="ARBA00023125"/>
    </source>
</evidence>
<evidence type="ECO:0000256" key="2">
    <source>
        <dbReference type="ARBA" id="ARBA00023015"/>
    </source>
</evidence>
<dbReference type="PANTHER" id="PTHR30579">
    <property type="entry name" value="TRANSCRIPTIONAL REGULATOR"/>
    <property type="match status" value="1"/>
</dbReference>
<evidence type="ECO:0000313" key="7">
    <source>
        <dbReference type="EMBL" id="GMA32876.1"/>
    </source>
</evidence>
<keyword evidence="8" id="KW-1185">Reference proteome</keyword>
<feature type="region of interest" description="Disordered" evidence="5">
    <location>
        <begin position="80"/>
        <end position="136"/>
    </location>
</feature>
<evidence type="ECO:0000313" key="8">
    <source>
        <dbReference type="Proteomes" id="UP001157161"/>
    </source>
</evidence>
<dbReference type="PANTHER" id="PTHR30579:SF2">
    <property type="entry name" value="HTH-TYPE TRANSCRIPTIONAL REGULATOR ARGP"/>
    <property type="match status" value="1"/>
</dbReference>
<dbReference type="Proteomes" id="UP001157161">
    <property type="component" value="Unassembled WGS sequence"/>
</dbReference>
<keyword evidence="2" id="KW-0805">Transcription regulation</keyword>
<dbReference type="InterPro" id="IPR050176">
    <property type="entry name" value="LTTR"/>
</dbReference>
<feature type="compositionally biased region" description="Low complexity" evidence="5">
    <location>
        <begin position="84"/>
        <end position="104"/>
    </location>
</feature>
<keyword evidence="4" id="KW-0804">Transcription</keyword>
<keyword evidence="3" id="KW-0238">DNA-binding</keyword>
<comment type="caution">
    <text evidence="7">The sequence shown here is derived from an EMBL/GenBank/DDBJ whole genome shotgun (WGS) entry which is preliminary data.</text>
</comment>
<evidence type="ECO:0000259" key="6">
    <source>
        <dbReference type="PROSITE" id="PS50931"/>
    </source>
</evidence>
<sequence>MDWDLPQLRALAAAVDHGSLDAAARALHVTPSAVSQRIRALEQHAGAVLIRRTRPVAPTDAGAAVLRLARQIDALARDVETDLSADGAPPASASPSTPTRSRPGCCRRWHLWPRERGSSSCAPTRTARPTSCATAA</sequence>
<evidence type="ECO:0000256" key="5">
    <source>
        <dbReference type="SAM" id="MobiDB-lite"/>
    </source>
</evidence>
<dbReference type="InterPro" id="IPR036388">
    <property type="entry name" value="WH-like_DNA-bd_sf"/>
</dbReference>
<protein>
    <recommendedName>
        <fullName evidence="6">HTH lysR-type domain-containing protein</fullName>
    </recommendedName>
</protein>
<dbReference type="GO" id="GO:0003700">
    <property type="term" value="F:DNA-binding transcription factor activity"/>
    <property type="evidence" value="ECO:0007669"/>
    <property type="project" value="InterPro"/>
</dbReference>
<dbReference type="RefSeq" id="WP_348525594.1">
    <property type="nucleotide sequence ID" value="NZ_BSUM01000001.1"/>
</dbReference>
<feature type="domain" description="HTH lysR-type" evidence="6">
    <location>
        <begin position="3"/>
        <end position="59"/>
    </location>
</feature>
<gene>
    <name evidence="7" type="ORF">GCM10025875_28680</name>
</gene>
<dbReference type="PROSITE" id="PS50931">
    <property type="entry name" value="HTH_LYSR"/>
    <property type="match status" value="1"/>
</dbReference>